<feature type="domain" description="Type II secretion system protein GspF" evidence="9">
    <location>
        <begin position="91"/>
        <end position="211"/>
    </location>
</feature>
<dbReference type="PANTHER" id="PTHR30012:SF0">
    <property type="entry name" value="TYPE II SECRETION SYSTEM PROTEIN F-RELATED"/>
    <property type="match status" value="1"/>
</dbReference>
<evidence type="ECO:0000256" key="5">
    <source>
        <dbReference type="ARBA" id="ARBA00022692"/>
    </source>
</evidence>
<evidence type="ECO:0000256" key="8">
    <source>
        <dbReference type="SAM" id="Phobius"/>
    </source>
</evidence>
<reference evidence="10 11" key="1">
    <citation type="submission" date="2019-07" db="EMBL/GenBank/DDBJ databases">
        <title>Tepidimonas taiwanensis I1-1 draft genome.</title>
        <authorList>
            <person name="Da Costa M.S."/>
            <person name="Froufe H.J.C."/>
            <person name="Egas C."/>
            <person name="Albuquerque L."/>
        </authorList>
    </citation>
    <scope>NUCLEOTIDE SEQUENCE [LARGE SCALE GENOMIC DNA]</scope>
    <source>
        <strain evidence="10 11">I1-1</strain>
    </source>
</reference>
<protein>
    <submittedName>
        <fullName evidence="10">Putative type II secretion system protein F</fullName>
    </submittedName>
</protein>
<keyword evidence="4" id="KW-0997">Cell inner membrane</keyword>
<dbReference type="GO" id="GO:0015628">
    <property type="term" value="P:protein secretion by the type II secretion system"/>
    <property type="evidence" value="ECO:0007669"/>
    <property type="project" value="TreeGrafter"/>
</dbReference>
<feature type="domain" description="Type II secretion system protein GspF" evidence="9">
    <location>
        <begin position="291"/>
        <end position="412"/>
    </location>
</feature>
<comment type="similarity">
    <text evidence="2">Belongs to the GSP F family.</text>
</comment>
<dbReference type="PANTHER" id="PTHR30012">
    <property type="entry name" value="GENERAL SECRETION PATHWAY PROTEIN"/>
    <property type="match status" value="1"/>
</dbReference>
<dbReference type="AlphaFoldDB" id="A0A554XE01"/>
<evidence type="ECO:0000256" key="2">
    <source>
        <dbReference type="ARBA" id="ARBA00005745"/>
    </source>
</evidence>
<evidence type="ECO:0000313" key="11">
    <source>
        <dbReference type="Proteomes" id="UP000317763"/>
    </source>
</evidence>
<evidence type="ECO:0000256" key="7">
    <source>
        <dbReference type="ARBA" id="ARBA00023136"/>
    </source>
</evidence>
<evidence type="ECO:0000256" key="1">
    <source>
        <dbReference type="ARBA" id="ARBA00004429"/>
    </source>
</evidence>
<dbReference type="FunFam" id="1.20.81.30:FF:000001">
    <property type="entry name" value="Type II secretion system protein F"/>
    <property type="match status" value="1"/>
</dbReference>
<keyword evidence="6 8" id="KW-1133">Transmembrane helix</keyword>
<sequence length="422" mass="46387">MREYRYQGVDARGQPVVGVLAASDAADALRRLLSQSVAVHRLDEADGASPPAPQAVAHAGTSASAGTARFSLRRRAGQKFKRRDIQLYTGELLTMLRAGLSLDRALRLLEQLALPTELLHINQQLLDDIKAGQSFSRALAKHPQAFDDFYINMVRTGEISGQMADALARVLDHLERVRQLRDKALAAATYPAILAVVAVLSLLIMLVYVVPQFRQVFGDMGDRLPVATRAVMALSQAVTDHAPELAVGILVGCVAMVAWWRSPSGRLRWLRWQYRWPVLGVLRLQYEQALFARTLGTLLSSGVSLVTALTIAEGAFRNPEHRQRLHRVMADVKQGRRLADALAELAIFDTLSVNLVRVGEETGRLAGMWQEVGHILERDVQARLQRLLTLLEPVLILVLGAIIAGIIISILLGILSVNDLAL</sequence>
<dbReference type="EMBL" id="VJOM01000001">
    <property type="protein sequence ID" value="TSE34060.1"/>
    <property type="molecule type" value="Genomic_DNA"/>
</dbReference>
<dbReference type="STRING" id="307486.GCA_000807215_00171"/>
<name>A0A554XE01_9BURK</name>
<evidence type="ECO:0000256" key="6">
    <source>
        <dbReference type="ARBA" id="ARBA00022989"/>
    </source>
</evidence>
<dbReference type="InterPro" id="IPR042094">
    <property type="entry name" value="T2SS_GspF_sf"/>
</dbReference>
<dbReference type="GO" id="GO:0005886">
    <property type="term" value="C:plasma membrane"/>
    <property type="evidence" value="ECO:0007669"/>
    <property type="project" value="UniProtKB-SubCell"/>
</dbReference>
<proteinExistence type="inferred from homology"/>
<evidence type="ECO:0000259" key="9">
    <source>
        <dbReference type="Pfam" id="PF00482"/>
    </source>
</evidence>
<evidence type="ECO:0000256" key="3">
    <source>
        <dbReference type="ARBA" id="ARBA00022475"/>
    </source>
</evidence>
<keyword evidence="11" id="KW-1185">Reference proteome</keyword>
<dbReference type="RefSeq" id="WP_143897321.1">
    <property type="nucleotide sequence ID" value="NZ_CP083911.1"/>
</dbReference>
<feature type="transmembrane region" description="Helical" evidence="8">
    <location>
        <begin position="394"/>
        <end position="417"/>
    </location>
</feature>
<organism evidence="10 11">
    <name type="scientific">Tepidimonas taiwanensis</name>
    <dbReference type="NCBI Taxonomy" id="307486"/>
    <lineage>
        <taxon>Bacteria</taxon>
        <taxon>Pseudomonadati</taxon>
        <taxon>Pseudomonadota</taxon>
        <taxon>Betaproteobacteria</taxon>
        <taxon>Burkholderiales</taxon>
        <taxon>Tepidimonas</taxon>
    </lineage>
</organism>
<feature type="transmembrane region" description="Helical" evidence="8">
    <location>
        <begin position="184"/>
        <end position="210"/>
    </location>
</feature>
<keyword evidence="5 8" id="KW-0812">Transmembrane</keyword>
<keyword evidence="3" id="KW-1003">Cell membrane</keyword>
<dbReference type="InterPro" id="IPR003004">
    <property type="entry name" value="GspF/PilC"/>
</dbReference>
<accession>A0A554XE01</accession>
<dbReference type="PRINTS" id="PR00812">
    <property type="entry name" value="BCTERIALGSPF"/>
</dbReference>
<keyword evidence="7 8" id="KW-0472">Membrane</keyword>
<evidence type="ECO:0000313" key="10">
    <source>
        <dbReference type="EMBL" id="TSE34060.1"/>
    </source>
</evidence>
<dbReference type="Proteomes" id="UP000317763">
    <property type="component" value="Unassembled WGS sequence"/>
</dbReference>
<dbReference type="Gene3D" id="1.20.81.30">
    <property type="entry name" value="Type II secretion system (T2SS), domain F"/>
    <property type="match status" value="2"/>
</dbReference>
<dbReference type="Pfam" id="PF00482">
    <property type="entry name" value="T2SSF"/>
    <property type="match status" value="2"/>
</dbReference>
<dbReference type="InterPro" id="IPR018076">
    <property type="entry name" value="T2SS_GspF_dom"/>
</dbReference>
<dbReference type="OrthoDB" id="9805682at2"/>
<feature type="transmembrane region" description="Helical" evidence="8">
    <location>
        <begin position="245"/>
        <end position="262"/>
    </location>
</feature>
<evidence type="ECO:0000256" key="4">
    <source>
        <dbReference type="ARBA" id="ARBA00022519"/>
    </source>
</evidence>
<comment type="caution">
    <text evidence="10">The sequence shown here is derived from an EMBL/GenBank/DDBJ whole genome shotgun (WGS) entry which is preliminary data.</text>
</comment>
<gene>
    <name evidence="10" type="primary">gspF_1</name>
    <name evidence="10" type="ORF">Ttaiw_00120</name>
</gene>
<comment type="subcellular location">
    <subcellularLocation>
        <location evidence="1">Cell inner membrane</location>
        <topology evidence="1">Multi-pass membrane protein</topology>
    </subcellularLocation>
</comment>